<keyword evidence="4" id="KW-0732">Signal</keyword>
<keyword evidence="7" id="KW-0472">Membrane</keyword>
<keyword evidence="3" id="KW-0812">Transmembrane</keyword>
<evidence type="ECO:0000256" key="4">
    <source>
        <dbReference type="ARBA" id="ARBA00022729"/>
    </source>
</evidence>
<evidence type="ECO:0000256" key="2">
    <source>
        <dbReference type="ARBA" id="ARBA00022614"/>
    </source>
</evidence>
<accession>A0A8S0Q7T0</accession>
<evidence type="ECO:0000313" key="11">
    <source>
        <dbReference type="Proteomes" id="UP000594638"/>
    </source>
</evidence>
<dbReference type="Proteomes" id="UP000594638">
    <property type="component" value="Unassembled WGS sequence"/>
</dbReference>
<evidence type="ECO:0000256" key="7">
    <source>
        <dbReference type="ARBA" id="ARBA00023136"/>
    </source>
</evidence>
<dbReference type="InterPro" id="IPR013210">
    <property type="entry name" value="LRR_N_plant-typ"/>
</dbReference>
<proteinExistence type="predicted"/>
<dbReference type="Pfam" id="PF08263">
    <property type="entry name" value="LRRNT_2"/>
    <property type="match status" value="1"/>
</dbReference>
<keyword evidence="2" id="KW-0433">Leucine-rich repeat</keyword>
<gene>
    <name evidence="10" type="ORF">OLEA9_A029631</name>
</gene>
<dbReference type="GO" id="GO:0016301">
    <property type="term" value="F:kinase activity"/>
    <property type="evidence" value="ECO:0007669"/>
    <property type="project" value="UniProtKB-KW"/>
</dbReference>
<keyword evidence="5" id="KW-0677">Repeat</keyword>
<reference evidence="10 11" key="1">
    <citation type="submission" date="2019-12" db="EMBL/GenBank/DDBJ databases">
        <authorList>
            <person name="Alioto T."/>
            <person name="Alioto T."/>
            <person name="Gomez Garrido J."/>
        </authorList>
    </citation>
    <scope>NUCLEOTIDE SEQUENCE [LARGE SCALE GENOMIC DNA]</scope>
</reference>
<dbReference type="InterPro" id="IPR032675">
    <property type="entry name" value="LRR_dom_sf"/>
</dbReference>
<evidence type="ECO:0000256" key="8">
    <source>
        <dbReference type="ARBA" id="ARBA00023180"/>
    </source>
</evidence>
<protein>
    <submittedName>
        <fullName evidence="10">LRR receptor-like serine threonine- kinase FLS2</fullName>
    </submittedName>
</protein>
<evidence type="ECO:0000313" key="10">
    <source>
        <dbReference type="EMBL" id="CAA2962970.1"/>
    </source>
</evidence>
<dbReference type="Gramene" id="OE9A029631T1">
    <property type="protein sequence ID" value="OE9A029631C1"/>
    <property type="gene ID" value="OE9A029631"/>
</dbReference>
<comment type="subcellular location">
    <subcellularLocation>
        <location evidence="1">Membrane</location>
        <topology evidence="1">Single-pass type I membrane protein</topology>
    </subcellularLocation>
</comment>
<comment type="caution">
    <text evidence="10">The sequence shown here is derived from an EMBL/GenBank/DDBJ whole genome shotgun (WGS) entry which is preliminary data.</text>
</comment>
<organism evidence="10 11">
    <name type="scientific">Olea europaea subsp. europaea</name>
    <dbReference type="NCBI Taxonomy" id="158383"/>
    <lineage>
        <taxon>Eukaryota</taxon>
        <taxon>Viridiplantae</taxon>
        <taxon>Streptophyta</taxon>
        <taxon>Embryophyta</taxon>
        <taxon>Tracheophyta</taxon>
        <taxon>Spermatophyta</taxon>
        <taxon>Magnoliopsida</taxon>
        <taxon>eudicotyledons</taxon>
        <taxon>Gunneridae</taxon>
        <taxon>Pentapetalae</taxon>
        <taxon>asterids</taxon>
        <taxon>lamiids</taxon>
        <taxon>Lamiales</taxon>
        <taxon>Oleaceae</taxon>
        <taxon>Oleeae</taxon>
        <taxon>Olea</taxon>
    </lineage>
</organism>
<keyword evidence="8" id="KW-0325">Glycoprotein</keyword>
<feature type="domain" description="Leucine-rich repeat-containing N-terminal plant-type" evidence="9">
    <location>
        <begin position="2"/>
        <end position="24"/>
    </location>
</feature>
<dbReference type="InterPro" id="IPR046956">
    <property type="entry name" value="RLP23-like"/>
</dbReference>
<keyword evidence="6" id="KW-1133">Transmembrane helix</keyword>
<keyword evidence="10" id="KW-0675">Receptor</keyword>
<sequence length="122" mass="13882">MDPSGRLASWYGEDCCRWNGVNCDNKTRYVIKIRLGNGDGLYELVEEKLVLTKKRVDGDIMEFIDGLSECSNNRLETLDLGYNKLTGPSQFTWQPQESAIASSPEQLFLRFNSRSIRELVIG</sequence>
<dbReference type="Gene3D" id="3.80.10.10">
    <property type="entry name" value="Ribonuclease Inhibitor"/>
    <property type="match status" value="1"/>
</dbReference>
<dbReference type="PANTHER" id="PTHR48063:SF112">
    <property type="entry name" value="RECEPTOR LIKE PROTEIN 30-LIKE"/>
    <property type="match status" value="1"/>
</dbReference>
<evidence type="ECO:0000256" key="6">
    <source>
        <dbReference type="ARBA" id="ARBA00022989"/>
    </source>
</evidence>
<dbReference type="OrthoDB" id="1748632at2759"/>
<dbReference type="EMBL" id="CACTIH010001806">
    <property type="protein sequence ID" value="CAA2962970.1"/>
    <property type="molecule type" value="Genomic_DNA"/>
</dbReference>
<evidence type="ECO:0000256" key="3">
    <source>
        <dbReference type="ARBA" id="ARBA00022692"/>
    </source>
</evidence>
<evidence type="ECO:0000256" key="5">
    <source>
        <dbReference type="ARBA" id="ARBA00022737"/>
    </source>
</evidence>
<keyword evidence="10" id="KW-0418">Kinase</keyword>
<dbReference type="GO" id="GO:0016020">
    <property type="term" value="C:membrane"/>
    <property type="evidence" value="ECO:0007669"/>
    <property type="project" value="UniProtKB-SubCell"/>
</dbReference>
<evidence type="ECO:0000256" key="1">
    <source>
        <dbReference type="ARBA" id="ARBA00004479"/>
    </source>
</evidence>
<keyword evidence="11" id="KW-1185">Reference proteome</keyword>
<keyword evidence="10" id="KW-0808">Transferase</keyword>
<evidence type="ECO:0000259" key="9">
    <source>
        <dbReference type="Pfam" id="PF08263"/>
    </source>
</evidence>
<dbReference type="PANTHER" id="PTHR48063">
    <property type="entry name" value="LRR RECEPTOR-LIKE KINASE"/>
    <property type="match status" value="1"/>
</dbReference>
<name>A0A8S0Q7T0_OLEEU</name>
<dbReference type="AlphaFoldDB" id="A0A8S0Q7T0"/>